<keyword evidence="2 7" id="KW-0540">Nuclease</keyword>
<keyword evidence="3" id="KW-0479">Metal-binding</keyword>
<evidence type="ECO:0000259" key="9">
    <source>
        <dbReference type="PROSITE" id="PS51975"/>
    </source>
</evidence>
<dbReference type="InParanoid" id="A0A0C3PKX0"/>
<feature type="domain" description="RNase H type-2" evidence="9">
    <location>
        <begin position="99"/>
        <end position="322"/>
    </location>
</feature>
<dbReference type="InterPro" id="IPR023160">
    <property type="entry name" value="RNase_HII_hlx-loop-hlx_cap_dom"/>
</dbReference>
<keyword evidence="4 7" id="KW-0255">Endonuclease</keyword>
<dbReference type="Pfam" id="PF01351">
    <property type="entry name" value="RNase_HII"/>
    <property type="match status" value="2"/>
</dbReference>
<dbReference type="GO" id="GO:0003723">
    <property type="term" value="F:RNA binding"/>
    <property type="evidence" value="ECO:0007669"/>
    <property type="project" value="UniProtKB-UniRule"/>
</dbReference>
<dbReference type="FunCoup" id="A0A0C3PKX0">
    <property type="interactions" value="137"/>
</dbReference>
<dbReference type="PANTHER" id="PTHR10954:SF7">
    <property type="entry name" value="RIBONUCLEASE H2 SUBUNIT A"/>
    <property type="match status" value="1"/>
</dbReference>
<dbReference type="GO" id="GO:0006298">
    <property type="term" value="P:mismatch repair"/>
    <property type="evidence" value="ECO:0007669"/>
    <property type="project" value="TreeGrafter"/>
</dbReference>
<evidence type="ECO:0000256" key="1">
    <source>
        <dbReference type="ARBA" id="ARBA00000077"/>
    </source>
</evidence>
<dbReference type="GO" id="GO:0046872">
    <property type="term" value="F:metal ion binding"/>
    <property type="evidence" value="ECO:0007669"/>
    <property type="project" value="UniProtKB-KW"/>
</dbReference>
<comment type="caution">
    <text evidence="6">Lacks conserved residue(s) required for the propagation of feature annotation.</text>
</comment>
<comment type="similarity">
    <text evidence="7">Belongs to the RNase HII family.</text>
</comment>
<comment type="catalytic activity">
    <reaction evidence="1 7">
        <text>Endonucleolytic cleavage to 5'-phosphomonoester.</text>
        <dbReference type="EC" id="3.1.26.4"/>
    </reaction>
</comment>
<dbReference type="GO" id="GO:0004523">
    <property type="term" value="F:RNA-DNA hybrid ribonuclease activity"/>
    <property type="evidence" value="ECO:0007669"/>
    <property type="project" value="UniProtKB-EC"/>
</dbReference>
<sequence length="353" mass="38835">MSNQSHPEVQEHHQEVQEIEHDVRAEIIQICRDMITLLEQLRQDINVNRVETGAAEVTSTTETGVREQASQKQWLRENLIVPLTESYTHHGPTPTAPGPYVLGVDEADRGRVLGPLVHGVAYCLDSWKAELEKLGFADSKTLIPSKGTELPLDLPEESGPHFPGCNSDPSTDSKTLIPSKGTELPLDLPEESGPSLGNIQWYAKGSSDEFEQAITSGAYNYQSCTLLCVLQTASGWISHCAGFTVTQKADSKFKIVGAASVATNMTRDACIELWTLEELQNITAGPKTQERMKDALHPTFGFPSMLRFSWTTAKDMLNKSAHPVKWIDGSGRGRDKDRIIVAKDLCLHSVGVM</sequence>
<dbReference type="PROSITE" id="PS51975">
    <property type="entry name" value="RNASE_H_2"/>
    <property type="match status" value="1"/>
</dbReference>
<dbReference type="EMBL" id="KN831944">
    <property type="protein sequence ID" value="KIO14895.1"/>
    <property type="molecule type" value="Genomic_DNA"/>
</dbReference>
<accession>A0A0C3PKX0</accession>
<gene>
    <name evidence="10" type="ORF">M404DRAFT_17749</name>
</gene>
<evidence type="ECO:0000256" key="8">
    <source>
        <dbReference type="SAM" id="MobiDB-lite"/>
    </source>
</evidence>
<feature type="compositionally biased region" description="Polar residues" evidence="8">
    <location>
        <begin position="167"/>
        <end position="176"/>
    </location>
</feature>
<keyword evidence="5 7" id="KW-0378">Hydrolase</keyword>
<evidence type="ECO:0000256" key="3">
    <source>
        <dbReference type="ARBA" id="ARBA00022723"/>
    </source>
</evidence>
<feature type="region of interest" description="Disordered" evidence="8">
    <location>
        <begin position="147"/>
        <end position="190"/>
    </location>
</feature>
<dbReference type="InterPro" id="IPR024567">
    <property type="entry name" value="RNase_HII/HIII_dom"/>
</dbReference>
<reference evidence="10 11" key="1">
    <citation type="submission" date="2014-04" db="EMBL/GenBank/DDBJ databases">
        <authorList>
            <consortium name="DOE Joint Genome Institute"/>
            <person name="Kuo A."/>
            <person name="Kohler A."/>
            <person name="Costa M.D."/>
            <person name="Nagy L.G."/>
            <person name="Floudas D."/>
            <person name="Copeland A."/>
            <person name="Barry K.W."/>
            <person name="Cichocki N."/>
            <person name="Veneault-Fourrey C."/>
            <person name="LaButti K."/>
            <person name="Lindquist E.A."/>
            <person name="Lipzen A."/>
            <person name="Lundell T."/>
            <person name="Morin E."/>
            <person name="Murat C."/>
            <person name="Sun H."/>
            <person name="Tunlid A."/>
            <person name="Henrissat B."/>
            <person name="Grigoriev I.V."/>
            <person name="Hibbett D.S."/>
            <person name="Martin F."/>
            <person name="Nordberg H.P."/>
            <person name="Cantor M.N."/>
            <person name="Hua S.X."/>
        </authorList>
    </citation>
    <scope>NUCLEOTIDE SEQUENCE [LARGE SCALE GENOMIC DNA]</scope>
    <source>
        <strain evidence="10 11">Marx 270</strain>
    </source>
</reference>
<evidence type="ECO:0000256" key="7">
    <source>
        <dbReference type="RuleBase" id="RU003515"/>
    </source>
</evidence>
<evidence type="ECO:0000256" key="5">
    <source>
        <dbReference type="ARBA" id="ARBA00022801"/>
    </source>
</evidence>
<dbReference type="InterPro" id="IPR012337">
    <property type="entry name" value="RNaseH-like_sf"/>
</dbReference>
<keyword evidence="11" id="KW-1185">Reference proteome</keyword>
<dbReference type="GO" id="GO:0032299">
    <property type="term" value="C:ribonuclease H2 complex"/>
    <property type="evidence" value="ECO:0007669"/>
    <property type="project" value="TreeGrafter"/>
</dbReference>
<dbReference type="STRING" id="870435.A0A0C3PKX0"/>
<dbReference type="Proteomes" id="UP000054217">
    <property type="component" value="Unassembled WGS sequence"/>
</dbReference>
<dbReference type="Gene3D" id="3.30.420.10">
    <property type="entry name" value="Ribonuclease H-like superfamily/Ribonuclease H"/>
    <property type="match status" value="2"/>
</dbReference>
<name>A0A0C3PKX0_PISTI</name>
<dbReference type="InterPro" id="IPR001352">
    <property type="entry name" value="RNase_HII/HIII"/>
</dbReference>
<dbReference type="PANTHER" id="PTHR10954">
    <property type="entry name" value="RIBONUCLEASE H2 SUBUNIT A"/>
    <property type="match status" value="1"/>
</dbReference>
<dbReference type="GO" id="GO:0043137">
    <property type="term" value="P:DNA replication, removal of RNA primer"/>
    <property type="evidence" value="ECO:0007669"/>
    <property type="project" value="TreeGrafter"/>
</dbReference>
<dbReference type="AlphaFoldDB" id="A0A0C3PKX0"/>
<dbReference type="InterPro" id="IPR036397">
    <property type="entry name" value="RNaseH_sf"/>
</dbReference>
<dbReference type="EC" id="3.1.26.4" evidence="7"/>
<evidence type="ECO:0000313" key="11">
    <source>
        <dbReference type="Proteomes" id="UP000054217"/>
    </source>
</evidence>
<dbReference type="HOGENOM" id="CLU_785544_0_0_1"/>
<dbReference type="Gene3D" id="1.10.10.460">
    <property type="entry name" value="Ribonuclease hii. Domain 2"/>
    <property type="match status" value="1"/>
</dbReference>
<proteinExistence type="inferred from homology"/>
<evidence type="ECO:0000313" key="10">
    <source>
        <dbReference type="EMBL" id="KIO14895.1"/>
    </source>
</evidence>
<reference evidence="11" key="2">
    <citation type="submission" date="2015-01" db="EMBL/GenBank/DDBJ databases">
        <title>Evolutionary Origins and Diversification of the Mycorrhizal Mutualists.</title>
        <authorList>
            <consortium name="DOE Joint Genome Institute"/>
            <consortium name="Mycorrhizal Genomics Consortium"/>
            <person name="Kohler A."/>
            <person name="Kuo A."/>
            <person name="Nagy L.G."/>
            <person name="Floudas D."/>
            <person name="Copeland A."/>
            <person name="Barry K.W."/>
            <person name="Cichocki N."/>
            <person name="Veneault-Fourrey C."/>
            <person name="LaButti K."/>
            <person name="Lindquist E.A."/>
            <person name="Lipzen A."/>
            <person name="Lundell T."/>
            <person name="Morin E."/>
            <person name="Murat C."/>
            <person name="Riley R."/>
            <person name="Ohm R."/>
            <person name="Sun H."/>
            <person name="Tunlid A."/>
            <person name="Henrissat B."/>
            <person name="Grigoriev I.V."/>
            <person name="Hibbett D.S."/>
            <person name="Martin F."/>
        </authorList>
    </citation>
    <scope>NUCLEOTIDE SEQUENCE [LARGE SCALE GENOMIC DNA]</scope>
    <source>
        <strain evidence="11">Marx 270</strain>
    </source>
</reference>
<evidence type="ECO:0000256" key="4">
    <source>
        <dbReference type="ARBA" id="ARBA00022759"/>
    </source>
</evidence>
<dbReference type="OrthoDB" id="7462577at2759"/>
<protein>
    <recommendedName>
        <fullName evidence="7">Ribonuclease</fullName>
        <ecNumber evidence="7">3.1.26.4</ecNumber>
    </recommendedName>
</protein>
<dbReference type="SUPFAM" id="SSF53098">
    <property type="entry name" value="Ribonuclease H-like"/>
    <property type="match status" value="1"/>
</dbReference>
<organism evidence="10 11">
    <name type="scientific">Pisolithus tinctorius Marx 270</name>
    <dbReference type="NCBI Taxonomy" id="870435"/>
    <lineage>
        <taxon>Eukaryota</taxon>
        <taxon>Fungi</taxon>
        <taxon>Dikarya</taxon>
        <taxon>Basidiomycota</taxon>
        <taxon>Agaricomycotina</taxon>
        <taxon>Agaricomycetes</taxon>
        <taxon>Agaricomycetidae</taxon>
        <taxon>Boletales</taxon>
        <taxon>Sclerodermatineae</taxon>
        <taxon>Pisolithaceae</taxon>
        <taxon>Pisolithus</taxon>
    </lineage>
</organism>
<evidence type="ECO:0000256" key="2">
    <source>
        <dbReference type="ARBA" id="ARBA00022722"/>
    </source>
</evidence>
<evidence type="ECO:0000256" key="6">
    <source>
        <dbReference type="PROSITE-ProRule" id="PRU01319"/>
    </source>
</evidence>
<comment type="function">
    <text evidence="7">Endonuclease that specifically degrades the RNA of RNA-DNA hybrids.</text>
</comment>